<gene>
    <name evidence="1" type="ordered locus">ANT_00150</name>
</gene>
<proteinExistence type="predicted"/>
<dbReference type="InParanoid" id="E8MYA4"/>
<keyword evidence="2" id="KW-1185">Reference proteome</keyword>
<dbReference type="STRING" id="926569.ANT_00150"/>
<reference evidence="1 2" key="1">
    <citation type="submission" date="2010-12" db="EMBL/GenBank/DDBJ databases">
        <title>Whole genome sequence of Anaerolinea thermophila UNI-1.</title>
        <authorList>
            <person name="Narita-Yamada S."/>
            <person name="Kishi E."/>
            <person name="Watanabe Y."/>
            <person name="Takasaki K."/>
            <person name="Ankai A."/>
            <person name="Oguchi A."/>
            <person name="Fukui S."/>
            <person name="Takahashi M."/>
            <person name="Yashiro I."/>
            <person name="Hosoyama A."/>
            <person name="Sekiguchi Y."/>
            <person name="Hanada S."/>
            <person name="Fujita N."/>
        </authorList>
    </citation>
    <scope>NUCLEOTIDE SEQUENCE [LARGE SCALE GENOMIC DNA]</scope>
    <source>
        <strain evidence="2">DSM 14523 / JCM 11388 / NBRC 100420 / UNI-1</strain>
    </source>
</reference>
<dbReference type="KEGG" id="atm:ANT_00150"/>
<dbReference type="OrthoDB" id="165974at2"/>
<protein>
    <submittedName>
        <fullName evidence="1">Uncharacterized protein</fullName>
    </submittedName>
</protein>
<dbReference type="AlphaFoldDB" id="E8MYA4"/>
<organism evidence="1 2">
    <name type="scientific">Anaerolinea thermophila (strain DSM 14523 / JCM 11388 / NBRC 100420 / UNI-1)</name>
    <dbReference type="NCBI Taxonomy" id="926569"/>
    <lineage>
        <taxon>Bacteria</taxon>
        <taxon>Bacillati</taxon>
        <taxon>Chloroflexota</taxon>
        <taxon>Anaerolineae</taxon>
        <taxon>Anaerolineales</taxon>
        <taxon>Anaerolineaceae</taxon>
        <taxon>Anaerolinea</taxon>
    </lineage>
</organism>
<dbReference type="EMBL" id="AP012029">
    <property type="protein sequence ID" value="BAJ62049.1"/>
    <property type="molecule type" value="Genomic_DNA"/>
</dbReference>
<accession>E8MYA4</accession>
<dbReference type="Proteomes" id="UP000008922">
    <property type="component" value="Chromosome"/>
</dbReference>
<name>E8MYA4_ANATU</name>
<evidence type="ECO:0000313" key="2">
    <source>
        <dbReference type="Proteomes" id="UP000008922"/>
    </source>
</evidence>
<dbReference type="RefSeq" id="WP_013558447.1">
    <property type="nucleotide sequence ID" value="NC_014960.1"/>
</dbReference>
<sequence length="85" mass="9568">MQRTPVARSWVVMMHGGFAALDWGNGLYLDLTRGQFFTATEKDVSHRASDADLDLLVRLGCIEGYDRLNVYLTSLPEPPHETEKS</sequence>
<dbReference type="HOGENOM" id="CLU_2505542_0_0_0"/>
<evidence type="ECO:0000313" key="1">
    <source>
        <dbReference type="EMBL" id="BAJ62049.1"/>
    </source>
</evidence>